<evidence type="ECO:0000256" key="3">
    <source>
        <dbReference type="ARBA" id="ARBA00022741"/>
    </source>
</evidence>
<dbReference type="GO" id="GO:0005829">
    <property type="term" value="C:cytosol"/>
    <property type="evidence" value="ECO:0007669"/>
    <property type="project" value="TreeGrafter"/>
</dbReference>
<comment type="catalytic activity">
    <reaction evidence="7">
        <text>D-tagatofuranose 6-phosphate + ATP = D-tagatofuranose 1,6-bisphosphate + ADP + H(+)</text>
        <dbReference type="Rhea" id="RHEA:12420"/>
        <dbReference type="ChEBI" id="CHEBI:15378"/>
        <dbReference type="ChEBI" id="CHEBI:30616"/>
        <dbReference type="ChEBI" id="CHEBI:58694"/>
        <dbReference type="ChEBI" id="CHEBI:58695"/>
        <dbReference type="ChEBI" id="CHEBI:456216"/>
        <dbReference type="EC" id="2.7.1.144"/>
    </reaction>
</comment>
<name>A0A937FEB3_9CLOT</name>
<dbReference type="FunFam" id="3.40.1190.20:FF:000001">
    <property type="entry name" value="Phosphofructokinase"/>
    <property type="match status" value="1"/>
</dbReference>
<keyword evidence="4 8" id="KW-0418">Kinase</keyword>
<dbReference type="InterPro" id="IPR011611">
    <property type="entry name" value="PfkB_dom"/>
</dbReference>
<dbReference type="PANTHER" id="PTHR46566">
    <property type="entry name" value="1-PHOSPHOFRUCTOKINASE-RELATED"/>
    <property type="match status" value="1"/>
</dbReference>
<protein>
    <recommendedName>
        <fullName evidence="7">Tagatose-6-phosphate kinase</fullName>
        <ecNumber evidence="7">2.7.1.144</ecNumber>
    </recommendedName>
</protein>
<dbReference type="InterPro" id="IPR022463">
    <property type="entry name" value="1-PFruKinase"/>
</dbReference>
<dbReference type="AlphaFoldDB" id="A0A937FEB3"/>
<dbReference type="GO" id="GO:0016052">
    <property type="term" value="P:carbohydrate catabolic process"/>
    <property type="evidence" value="ECO:0007669"/>
    <property type="project" value="UniProtKB-ARBA"/>
</dbReference>
<dbReference type="PROSITE" id="PS00583">
    <property type="entry name" value="PFKB_KINASES_1"/>
    <property type="match status" value="1"/>
</dbReference>
<evidence type="ECO:0000313" key="11">
    <source>
        <dbReference type="Proteomes" id="UP000623681"/>
    </source>
</evidence>
<sequence>MVITVTLNPALDRTLIIENFTLGTVNRASKERFDIGGKGINVSKVLKNLGIESKAIGFLGGMVKSVFLEELDNRGIEHQFVEIGAQTRTNIKVVDNKNSTNTDINEAGPAIKEEELQKFIEIYKENCKKENIIVISGGIPKGISDDIYARLIKIAKERGAYTILDAEGELFRKAIMEKPYAIKPNNHELSLLFNETLEDESKIIEKAIGIQKNGVSKILVSLGSKGAIYVTDDEIYSAKGLKVEVNSTVGAGDSMVAAIVYSLLNNLSNKDTLTFAQACGASTVQLEGTEACTLDEVKSFLEISERNVRRVDYGN</sequence>
<dbReference type="EMBL" id="JAESWA010000005">
    <property type="protein sequence ID" value="MBL4930408.1"/>
    <property type="molecule type" value="Genomic_DNA"/>
</dbReference>
<dbReference type="GO" id="GO:0005988">
    <property type="term" value="P:lactose metabolic process"/>
    <property type="evidence" value="ECO:0007669"/>
    <property type="project" value="UniProtKB-KW"/>
</dbReference>
<dbReference type="NCBIfam" id="TIGR03828">
    <property type="entry name" value="pfkB"/>
    <property type="match status" value="1"/>
</dbReference>
<dbReference type="PANTHER" id="PTHR46566:SF1">
    <property type="entry name" value="1-PHOSPHOFRUCTOKINASE"/>
    <property type="match status" value="1"/>
</dbReference>
<dbReference type="SUPFAM" id="SSF53613">
    <property type="entry name" value="Ribokinase-like"/>
    <property type="match status" value="1"/>
</dbReference>
<comment type="similarity">
    <text evidence="7">Belongs to the carbohydrate kinase PfkB family. LacC subfamily.</text>
</comment>
<dbReference type="Gene3D" id="3.40.1190.20">
    <property type="match status" value="1"/>
</dbReference>
<dbReference type="GO" id="GO:0005524">
    <property type="term" value="F:ATP binding"/>
    <property type="evidence" value="ECO:0007669"/>
    <property type="project" value="UniProtKB-UniRule"/>
</dbReference>
<dbReference type="GO" id="GO:0009024">
    <property type="term" value="F:tagatose-6-phosphate kinase activity"/>
    <property type="evidence" value="ECO:0007669"/>
    <property type="project" value="UniProtKB-EC"/>
</dbReference>
<comment type="function">
    <text evidence="8">Catalyzes the ATP-dependent phosphorylation of fructose-l-phosphate to fructose-l,6-bisphosphate.</text>
</comment>
<dbReference type="InterPro" id="IPR029056">
    <property type="entry name" value="Ribokinase-like"/>
</dbReference>
<dbReference type="EC" id="2.7.1.144" evidence="7"/>
<dbReference type="RefSeq" id="WP_202765792.1">
    <property type="nucleotide sequence ID" value="NZ_JAESWA010000005.1"/>
</dbReference>
<dbReference type="GO" id="GO:0044281">
    <property type="term" value="P:small molecule metabolic process"/>
    <property type="evidence" value="ECO:0007669"/>
    <property type="project" value="UniProtKB-ARBA"/>
</dbReference>
<evidence type="ECO:0000256" key="8">
    <source>
        <dbReference type="RuleBase" id="RU369061"/>
    </source>
</evidence>
<evidence type="ECO:0000313" key="10">
    <source>
        <dbReference type="EMBL" id="MBL4930408.1"/>
    </source>
</evidence>
<comment type="caution">
    <text evidence="10">The sequence shown here is derived from an EMBL/GenBank/DDBJ whole genome shotgun (WGS) entry which is preliminary data.</text>
</comment>
<comment type="pathway">
    <text evidence="7">Carbohydrate metabolism; D-tagatose 6-phosphate degradation; D-glyceraldehyde 3-phosphate and glycerone phosphate from D-tagatose 6-phosphate: step 1/2.</text>
</comment>
<dbReference type="CDD" id="cd01164">
    <property type="entry name" value="FruK_PfkB_like"/>
    <property type="match status" value="1"/>
</dbReference>
<proteinExistence type="inferred from homology"/>
<keyword evidence="3 7" id="KW-0547">Nucleotide-binding</keyword>
<organism evidence="10 11">
    <name type="scientific">Clostridium paridis</name>
    <dbReference type="NCBI Taxonomy" id="2803863"/>
    <lineage>
        <taxon>Bacteria</taxon>
        <taxon>Bacillati</taxon>
        <taxon>Bacillota</taxon>
        <taxon>Clostridia</taxon>
        <taxon>Eubacteriales</taxon>
        <taxon>Clostridiaceae</taxon>
        <taxon>Clostridium</taxon>
    </lineage>
</organism>
<evidence type="ECO:0000256" key="5">
    <source>
        <dbReference type="ARBA" id="ARBA00022840"/>
    </source>
</evidence>
<keyword evidence="11" id="KW-1185">Reference proteome</keyword>
<accession>A0A937FEB3</accession>
<evidence type="ECO:0000256" key="7">
    <source>
        <dbReference type="PIRNR" id="PIRNR000535"/>
    </source>
</evidence>
<reference evidence="10" key="1">
    <citation type="submission" date="2021-01" db="EMBL/GenBank/DDBJ databases">
        <title>Genome public.</title>
        <authorList>
            <person name="Liu C."/>
            <person name="Sun Q."/>
        </authorList>
    </citation>
    <scope>NUCLEOTIDE SEQUENCE</scope>
    <source>
        <strain evidence="10">YIM B02565</strain>
    </source>
</reference>
<evidence type="ECO:0000256" key="4">
    <source>
        <dbReference type="ARBA" id="ARBA00022777"/>
    </source>
</evidence>
<comment type="similarity">
    <text evidence="1">Belongs to the carbohydrate kinase pfkB family.</text>
</comment>
<gene>
    <name evidence="10" type="primary">pfkB</name>
    <name evidence="10" type="ORF">JK634_01100</name>
</gene>
<dbReference type="Proteomes" id="UP000623681">
    <property type="component" value="Unassembled WGS sequence"/>
</dbReference>
<evidence type="ECO:0000256" key="6">
    <source>
        <dbReference type="ARBA" id="ARBA00047745"/>
    </source>
</evidence>
<dbReference type="InterPro" id="IPR017583">
    <property type="entry name" value="Tagatose/fructose_Pkinase"/>
</dbReference>
<dbReference type="PIRSF" id="PIRSF000535">
    <property type="entry name" value="1PFK/6PFK/LacC"/>
    <property type="match status" value="1"/>
</dbReference>
<evidence type="ECO:0000256" key="1">
    <source>
        <dbReference type="ARBA" id="ARBA00005380"/>
    </source>
</evidence>
<evidence type="ECO:0000256" key="2">
    <source>
        <dbReference type="ARBA" id="ARBA00022679"/>
    </source>
</evidence>
<comment type="catalytic activity">
    <reaction evidence="6 8">
        <text>beta-D-fructose 1-phosphate + ATP = beta-D-fructose 1,6-bisphosphate + ADP + H(+)</text>
        <dbReference type="Rhea" id="RHEA:14213"/>
        <dbReference type="ChEBI" id="CHEBI:15378"/>
        <dbReference type="ChEBI" id="CHEBI:30616"/>
        <dbReference type="ChEBI" id="CHEBI:32966"/>
        <dbReference type="ChEBI" id="CHEBI:138881"/>
        <dbReference type="ChEBI" id="CHEBI:456216"/>
        <dbReference type="EC" id="2.7.1.56"/>
    </reaction>
</comment>
<dbReference type="Pfam" id="PF00294">
    <property type="entry name" value="PfkB"/>
    <property type="match status" value="1"/>
</dbReference>
<dbReference type="InterPro" id="IPR002173">
    <property type="entry name" value="Carboh/pur_kinase_PfkB_CS"/>
</dbReference>
<evidence type="ECO:0000259" key="9">
    <source>
        <dbReference type="Pfam" id="PF00294"/>
    </source>
</evidence>
<keyword evidence="2 7" id="KW-0808">Transferase</keyword>
<feature type="domain" description="Carbohydrate kinase PfkB" evidence="9">
    <location>
        <begin position="20"/>
        <end position="292"/>
    </location>
</feature>
<keyword evidence="7" id="KW-0423">Lactose metabolism</keyword>
<dbReference type="PROSITE" id="PS00584">
    <property type="entry name" value="PFKB_KINASES_2"/>
    <property type="match status" value="1"/>
</dbReference>
<dbReference type="GO" id="GO:0008662">
    <property type="term" value="F:1-phosphofructokinase activity"/>
    <property type="evidence" value="ECO:0007669"/>
    <property type="project" value="UniProtKB-UniRule"/>
</dbReference>
<dbReference type="NCBIfam" id="TIGR03168">
    <property type="entry name" value="1-PFK"/>
    <property type="match status" value="1"/>
</dbReference>
<keyword evidence="5 7" id="KW-0067">ATP-binding</keyword>